<evidence type="ECO:0000256" key="5">
    <source>
        <dbReference type="ARBA" id="ARBA00022490"/>
    </source>
</evidence>
<evidence type="ECO:0000259" key="9">
    <source>
        <dbReference type="PROSITE" id="PS51350"/>
    </source>
</evidence>
<evidence type="ECO:0000256" key="3">
    <source>
        <dbReference type="ARBA" id="ARBA00020422"/>
    </source>
</evidence>
<dbReference type="PROSITE" id="PS00589">
    <property type="entry name" value="PTS_HPR_SER"/>
    <property type="match status" value="1"/>
</dbReference>
<keyword evidence="11" id="KW-1185">Reference proteome</keyword>
<dbReference type="GO" id="GO:0009401">
    <property type="term" value="P:phosphoenolpyruvate-dependent sugar phosphotransferase system"/>
    <property type="evidence" value="ECO:0007669"/>
    <property type="project" value="UniProtKB-KW"/>
</dbReference>
<dbReference type="GO" id="GO:0005737">
    <property type="term" value="C:cytoplasm"/>
    <property type="evidence" value="ECO:0007669"/>
    <property type="project" value="UniProtKB-SubCell"/>
</dbReference>
<dbReference type="InterPro" id="IPR035895">
    <property type="entry name" value="HPr-like_sf"/>
</dbReference>
<dbReference type="PROSITE" id="PS51350">
    <property type="entry name" value="PTS_HPR_DOM"/>
    <property type="match status" value="1"/>
</dbReference>
<dbReference type="InterPro" id="IPR000032">
    <property type="entry name" value="HPr-like"/>
</dbReference>
<dbReference type="PANTHER" id="PTHR33705:SF1">
    <property type="entry name" value="PHOSPHOCARRIER PROTEIN HPR"/>
    <property type="match status" value="1"/>
</dbReference>
<dbReference type="PROSITE" id="PS00369">
    <property type="entry name" value="PTS_HPR_HIS"/>
    <property type="match status" value="1"/>
</dbReference>
<dbReference type="Pfam" id="PF00381">
    <property type="entry name" value="PTS-HPr"/>
    <property type="match status" value="1"/>
</dbReference>
<comment type="function">
    <text evidence="1">General (non sugar-specific) component of the phosphoenolpyruvate-dependent sugar phosphotransferase system (sugar PTS). This major carbohydrate active-transport system catalyzes the phosphorylation of incoming sugar substrates concomitantly with their translocation across the cell membrane. The phosphoryl group from phosphoenolpyruvate (PEP) is transferred to the phosphoryl carrier protein HPr by enzyme I. Phospho-HPr then transfers it to the PTS EIIA domain.</text>
</comment>
<evidence type="ECO:0000256" key="6">
    <source>
        <dbReference type="ARBA" id="ARBA00022597"/>
    </source>
</evidence>
<organism evidence="10 11">
    <name type="scientific">Borreliella chilensis</name>
    <dbReference type="NCBI Taxonomy" id="1245910"/>
    <lineage>
        <taxon>Bacteria</taxon>
        <taxon>Pseudomonadati</taxon>
        <taxon>Spirochaetota</taxon>
        <taxon>Spirochaetia</taxon>
        <taxon>Spirochaetales</taxon>
        <taxon>Borreliaceae</taxon>
        <taxon>Borreliella</taxon>
    </lineage>
</organism>
<dbReference type="KEGG" id="bchi:OY14_02755"/>
<dbReference type="Gene3D" id="3.30.1340.10">
    <property type="entry name" value="HPr-like"/>
    <property type="match status" value="1"/>
</dbReference>
<dbReference type="PRINTS" id="PR00107">
    <property type="entry name" value="PHOSPHOCPHPR"/>
</dbReference>
<keyword evidence="7" id="KW-0598">Phosphotransferase system</keyword>
<evidence type="ECO:0000256" key="1">
    <source>
        <dbReference type="ARBA" id="ARBA00003681"/>
    </source>
</evidence>
<dbReference type="CDD" id="cd00367">
    <property type="entry name" value="PTS-HPr_like"/>
    <property type="match status" value="1"/>
</dbReference>
<evidence type="ECO:0000256" key="8">
    <source>
        <dbReference type="ARBA" id="ARBA00033055"/>
    </source>
</evidence>
<dbReference type="Proteomes" id="UP000030940">
    <property type="component" value="Chromosome"/>
</dbReference>
<reference evidence="10 11" key="1">
    <citation type="journal article" date="2015" name="Genome Announc.">
        <title>Genome Sequence of Borrelia chilensis VA1, a South American Member of the Lyme Borreliosis Group.</title>
        <authorList>
            <person name="Huang W."/>
            <person name="Ojaimi C."/>
            <person name="Fallon J.T."/>
            <person name="Travisany D."/>
            <person name="Maass A."/>
            <person name="Ivanova L."/>
            <person name="Tomova A."/>
            <person name="Gonzalez-Acuna D."/>
            <person name="Godfrey H.P."/>
            <person name="Cabello F.C."/>
        </authorList>
    </citation>
    <scope>NUCLEOTIDE SEQUENCE [LARGE SCALE GENOMIC DNA]</scope>
    <source>
        <strain evidence="10 11">VA1</strain>
    </source>
</reference>
<keyword evidence="5" id="KW-0963">Cytoplasm</keyword>
<accession>A0A0A7V294</accession>
<evidence type="ECO:0000256" key="4">
    <source>
        <dbReference type="ARBA" id="ARBA00022448"/>
    </source>
</evidence>
<evidence type="ECO:0000313" key="10">
    <source>
        <dbReference type="EMBL" id="AJA90357.1"/>
    </source>
</evidence>
<comment type="subcellular location">
    <subcellularLocation>
        <location evidence="2">Cytoplasm</location>
    </subcellularLocation>
</comment>
<proteinExistence type="predicted"/>
<protein>
    <recommendedName>
        <fullName evidence="3">Phosphocarrier protein HPr</fullName>
    </recommendedName>
    <alternativeName>
        <fullName evidence="8">Histidine-containing protein</fullName>
    </alternativeName>
</protein>
<dbReference type="PANTHER" id="PTHR33705">
    <property type="entry name" value="PHOSPHOCARRIER PROTEIN HPR"/>
    <property type="match status" value="1"/>
</dbReference>
<feature type="domain" description="HPr" evidence="9">
    <location>
        <begin position="1"/>
        <end position="86"/>
    </location>
</feature>
<dbReference type="InterPro" id="IPR002114">
    <property type="entry name" value="PTS_HPr_Ser_P_site"/>
</dbReference>
<sequence length="86" mass="9443">MVKKEAIIKAVNGLHVRPASTFVKKAKEYSSEITIESEGKSVSGKSLFRLQTLELSSGKKLLICAEGEDEERAASELAELIESFKE</sequence>
<evidence type="ECO:0000256" key="7">
    <source>
        <dbReference type="ARBA" id="ARBA00022683"/>
    </source>
</evidence>
<dbReference type="NCBIfam" id="TIGR01003">
    <property type="entry name" value="PTS_HPr_family"/>
    <property type="match status" value="1"/>
</dbReference>
<evidence type="ECO:0000256" key="2">
    <source>
        <dbReference type="ARBA" id="ARBA00004496"/>
    </source>
</evidence>
<dbReference type="HOGENOM" id="CLU_136230_2_2_12"/>
<dbReference type="EMBL" id="CP009910">
    <property type="protein sequence ID" value="AJA90357.1"/>
    <property type="molecule type" value="Genomic_DNA"/>
</dbReference>
<name>A0A0A7V294_9SPIR</name>
<dbReference type="SUPFAM" id="SSF55594">
    <property type="entry name" value="HPr-like"/>
    <property type="match status" value="1"/>
</dbReference>
<dbReference type="InterPro" id="IPR050399">
    <property type="entry name" value="HPr"/>
</dbReference>
<keyword evidence="4" id="KW-0813">Transport</keyword>
<dbReference type="InterPro" id="IPR001020">
    <property type="entry name" value="PTS_HPr_His_P_site"/>
</dbReference>
<dbReference type="STRING" id="1245910.OY14_02755"/>
<evidence type="ECO:0000313" key="11">
    <source>
        <dbReference type="Proteomes" id="UP000030940"/>
    </source>
</evidence>
<gene>
    <name evidence="10" type="ORF">OY14_02755</name>
</gene>
<dbReference type="AlphaFoldDB" id="A0A0A7V294"/>
<keyword evidence="6" id="KW-0762">Sugar transport</keyword>